<evidence type="ECO:0000256" key="5">
    <source>
        <dbReference type="SAM" id="MobiDB-lite"/>
    </source>
</evidence>
<dbReference type="InterPro" id="IPR001736">
    <property type="entry name" value="PLipase_D/transphosphatidylase"/>
</dbReference>
<keyword evidence="2" id="KW-0677">Repeat</keyword>
<evidence type="ECO:0000256" key="2">
    <source>
        <dbReference type="ARBA" id="ARBA00022737"/>
    </source>
</evidence>
<dbReference type="CDD" id="cd09104">
    <property type="entry name" value="PLDc_vPLD1_2_like_1"/>
    <property type="match status" value="1"/>
</dbReference>
<evidence type="ECO:0000259" key="6">
    <source>
        <dbReference type="PROSITE" id="PS50035"/>
    </source>
</evidence>
<dbReference type="Proteomes" id="UP000249166">
    <property type="component" value="Unassembled WGS sequence"/>
</dbReference>
<dbReference type="PROSITE" id="PS50035">
    <property type="entry name" value="PLD"/>
    <property type="match status" value="2"/>
</dbReference>
<organism evidence="7 8">
    <name type="scientific">Arthrobacter globiformis</name>
    <dbReference type="NCBI Taxonomy" id="1665"/>
    <lineage>
        <taxon>Bacteria</taxon>
        <taxon>Bacillati</taxon>
        <taxon>Actinomycetota</taxon>
        <taxon>Actinomycetes</taxon>
        <taxon>Micrococcales</taxon>
        <taxon>Micrococcaceae</taxon>
        <taxon>Arthrobacter</taxon>
    </lineage>
</organism>
<dbReference type="GO" id="GO:0004630">
    <property type="term" value="F:phospholipase D activity"/>
    <property type="evidence" value="ECO:0007669"/>
    <property type="project" value="UniProtKB-EC"/>
</dbReference>
<feature type="domain" description="PLD phosphodiesterase" evidence="6">
    <location>
        <begin position="381"/>
        <end position="408"/>
    </location>
</feature>
<comment type="catalytic activity">
    <reaction evidence="1">
        <text>a 1,2-diacyl-sn-glycero-3-phosphocholine + H2O = a 1,2-diacyl-sn-glycero-3-phosphate + choline + H(+)</text>
        <dbReference type="Rhea" id="RHEA:14445"/>
        <dbReference type="ChEBI" id="CHEBI:15354"/>
        <dbReference type="ChEBI" id="CHEBI:15377"/>
        <dbReference type="ChEBI" id="CHEBI:15378"/>
        <dbReference type="ChEBI" id="CHEBI:57643"/>
        <dbReference type="ChEBI" id="CHEBI:58608"/>
        <dbReference type="EC" id="3.1.4.4"/>
    </reaction>
</comment>
<dbReference type="InterPro" id="IPR015679">
    <property type="entry name" value="PLipase_D_fam"/>
</dbReference>
<accession>A0A328HFY7</accession>
<feature type="compositionally biased region" description="Polar residues" evidence="5">
    <location>
        <begin position="432"/>
        <end position="443"/>
    </location>
</feature>
<feature type="domain" description="PLD phosphodiesterase" evidence="6">
    <location>
        <begin position="141"/>
        <end position="174"/>
    </location>
</feature>
<keyword evidence="3" id="KW-0378">Hydrolase</keyword>
<keyword evidence="4" id="KW-0443">Lipid metabolism</keyword>
<dbReference type="GO" id="GO:0009395">
    <property type="term" value="P:phospholipid catabolic process"/>
    <property type="evidence" value="ECO:0007669"/>
    <property type="project" value="TreeGrafter"/>
</dbReference>
<evidence type="ECO:0000313" key="7">
    <source>
        <dbReference type="EMBL" id="RAM35953.1"/>
    </source>
</evidence>
<sequence length="547" mass="60295">MDSSAEDWFLTRDERGNAATEVHAGCAGSPPWSEGNLVRPLIHGATYFARLHEELSALNSGDRVWFTDWRGDSDERLTADGPTIGELLARLARAGVEVRGLIWRSHGERVSAPMSWRSNELLSRQINDAGGEVLLDQRVRLFGCHHQKLVVIRRRNDPSLDTAFVGGIDLSHSRRDDADHGGDPQAVAMDSRYGKTPPWHDAALELRGPVVADVLELFAERWNDPHPLDRRTPYRMLLQRLADMPRHPEPLPATAPPPPPAGPHAVQLLRTYGMKHPPFPFAPDGERSIARAYTKAFAQARSLIYIEDQYLWSEEVAAGIATALENNPELNVIAVVPRYPDSDGILGGPPKRVGQMRAISRMRRVAPGRVGVFDLENTAGTPIYVHAKICIIDDAWFTCGSDNFNRRSWTTDSELTCAVVDTAASQREPPGTDSSTDAGQGANTGPGASRPLAYGLRLELWAEHLGVDEDDPQLHSPAAGLELWNAAADALDRWHATGRHGPRPKGHVRHHAPEPVPPFQRLWAGAANRLVVDPDGRPRRMRGTTPF</sequence>
<dbReference type="PANTHER" id="PTHR18896">
    <property type="entry name" value="PHOSPHOLIPASE D"/>
    <property type="match status" value="1"/>
</dbReference>
<proteinExistence type="predicted"/>
<dbReference type="SMART" id="SM00155">
    <property type="entry name" value="PLDc"/>
    <property type="match status" value="2"/>
</dbReference>
<dbReference type="Gene3D" id="3.30.870.10">
    <property type="entry name" value="Endonuclease Chain A"/>
    <property type="match status" value="2"/>
</dbReference>
<protein>
    <submittedName>
        <fullName evidence="7">Phospholipase</fullName>
    </submittedName>
</protein>
<comment type="caution">
    <text evidence="7">The sequence shown here is derived from an EMBL/GenBank/DDBJ whole genome shotgun (WGS) entry which is preliminary data.</text>
</comment>
<evidence type="ECO:0000256" key="4">
    <source>
        <dbReference type="ARBA" id="ARBA00023098"/>
    </source>
</evidence>
<dbReference type="CDD" id="cd09105">
    <property type="entry name" value="PLDc_vPLD1_2_like_2"/>
    <property type="match status" value="1"/>
</dbReference>
<evidence type="ECO:0000256" key="1">
    <source>
        <dbReference type="ARBA" id="ARBA00000798"/>
    </source>
</evidence>
<gene>
    <name evidence="7" type="ORF">DBZ45_17530</name>
</gene>
<dbReference type="InterPro" id="IPR025202">
    <property type="entry name" value="PLD-like_dom"/>
</dbReference>
<dbReference type="AlphaFoldDB" id="A0A328HFY7"/>
<name>A0A328HFY7_ARTGO</name>
<dbReference type="Pfam" id="PF13091">
    <property type="entry name" value="PLDc_2"/>
    <property type="match status" value="1"/>
</dbReference>
<evidence type="ECO:0000256" key="3">
    <source>
        <dbReference type="ARBA" id="ARBA00022801"/>
    </source>
</evidence>
<evidence type="ECO:0000313" key="8">
    <source>
        <dbReference type="Proteomes" id="UP000249166"/>
    </source>
</evidence>
<dbReference type="SUPFAM" id="SSF56024">
    <property type="entry name" value="Phospholipase D/nuclease"/>
    <property type="match status" value="2"/>
</dbReference>
<feature type="region of interest" description="Disordered" evidence="5">
    <location>
        <begin position="422"/>
        <end position="449"/>
    </location>
</feature>
<dbReference type="PANTHER" id="PTHR18896:SF76">
    <property type="entry name" value="PHOSPHOLIPASE"/>
    <property type="match status" value="1"/>
</dbReference>
<reference evidence="7 8" key="1">
    <citation type="submission" date="2018-04" db="EMBL/GenBank/DDBJ databases">
        <title>Bacteria isolated from cave deposits of Manipur.</title>
        <authorList>
            <person name="Sahoo D."/>
            <person name="Sarangthem I."/>
            <person name="Nandeibam J."/>
        </authorList>
    </citation>
    <scope>NUCLEOTIDE SEQUENCE [LARGE SCALE GENOMIC DNA]</scope>
    <source>
        <strain evidence="8">mrc11</strain>
    </source>
</reference>
<dbReference type="EMBL" id="QLNP01000098">
    <property type="protein sequence ID" value="RAM35953.1"/>
    <property type="molecule type" value="Genomic_DNA"/>
</dbReference>